<dbReference type="Pfam" id="PF25534">
    <property type="entry name" value="DUF7918"/>
    <property type="match status" value="2"/>
</dbReference>
<evidence type="ECO:0000259" key="1">
    <source>
        <dbReference type="Pfam" id="PF25534"/>
    </source>
</evidence>
<protein>
    <recommendedName>
        <fullName evidence="1">DUF7918 domain-containing protein</fullName>
    </recommendedName>
</protein>
<dbReference type="EMBL" id="JAQGDS010000013">
    <property type="protein sequence ID" value="KAJ6256331.1"/>
    <property type="molecule type" value="Genomic_DNA"/>
</dbReference>
<dbReference type="Proteomes" id="UP001221413">
    <property type="component" value="Unassembled WGS sequence"/>
</dbReference>
<comment type="caution">
    <text evidence="2">The sequence shown here is derived from an EMBL/GenBank/DDBJ whole genome shotgun (WGS) entry which is preliminary data.</text>
</comment>
<evidence type="ECO:0000313" key="2">
    <source>
        <dbReference type="EMBL" id="KAJ6256331.1"/>
    </source>
</evidence>
<accession>A0AAD6NEQ2</accession>
<dbReference type="AlphaFoldDB" id="A0AAD6NEQ2"/>
<dbReference type="InterPro" id="IPR057678">
    <property type="entry name" value="DUF7918"/>
</dbReference>
<dbReference type="PANTHER" id="PTHR36223:SF1">
    <property type="entry name" value="TRANSCRIPTION ELONGATION FACTOR EAF N-TERMINAL DOMAIN-CONTAINING PROTEIN"/>
    <property type="match status" value="1"/>
</dbReference>
<organism evidence="2 3">
    <name type="scientific">Drechslerella dactyloides</name>
    <name type="common">Nematode-trapping fungus</name>
    <name type="synonym">Arthrobotrys dactyloides</name>
    <dbReference type="NCBI Taxonomy" id="74499"/>
    <lineage>
        <taxon>Eukaryota</taxon>
        <taxon>Fungi</taxon>
        <taxon>Dikarya</taxon>
        <taxon>Ascomycota</taxon>
        <taxon>Pezizomycotina</taxon>
        <taxon>Orbiliomycetes</taxon>
        <taxon>Orbiliales</taxon>
        <taxon>Orbiliaceae</taxon>
        <taxon>Drechslerella</taxon>
    </lineage>
</organism>
<proteinExistence type="predicted"/>
<sequence>MPTVKGISCNIVIDGTPTPVFDTSRTKRKLSAGIIAQTDKEYSISFDFSGSDSARHAIHISIDGRNVLSVSTVQRSLTITEANFGMMMKHGTAWWKMAKLKFKRVEQVAPGNPNAEARAHILSNIGKIECVVERCYDWMHLVTTGAVNRIVENNRRDSKRLHKREPIGADEVRLRKLSHWTMPSNKPYAKKIFPVWRTINMDERNRPAAIFSFYYASRDMLQSRGVLPRSERIDDDLVGMDLDDLQAEIMRLRRPALRASFWKFWRRNRPKNILEPPYNEEQDRGSGYVAPYHDEQAPATEYNVKSSAEKCDAHIIAEEGQEYAIKIEPDFDEIGTEHFTLEIWIDGELVIQGGFGSHMGQGLLLDEVTVNMVEIPVNHKLQFTNLEIGEEETTVEGRQDILDSLGTIVVKLWRADVGTETEGFKRVTSSGLSELPFSEESIKGRRLSHRTQLKFGRMFEEKYDTWGYTDVRHVDKDPWTVFSFTYASKALLQDTGIIPKETLSEGTNGGTIAREESPLWMDLDP</sequence>
<dbReference type="PANTHER" id="PTHR36223">
    <property type="entry name" value="BETA-LACTAMASE-TYPE TRANSPEPTIDASE FOLD DOMAIN CONTAINING PROTEIN"/>
    <property type="match status" value="1"/>
</dbReference>
<reference evidence="2" key="1">
    <citation type="submission" date="2023-01" db="EMBL/GenBank/DDBJ databases">
        <title>The chitinases involved in constricting ring structure development in the nematode-trapping fungus Drechslerella dactyloides.</title>
        <authorList>
            <person name="Wang R."/>
            <person name="Zhang L."/>
            <person name="Tang P."/>
            <person name="Li S."/>
            <person name="Liang L."/>
        </authorList>
    </citation>
    <scope>NUCLEOTIDE SEQUENCE</scope>
    <source>
        <strain evidence="2">YMF1.00031</strain>
    </source>
</reference>
<feature type="domain" description="DUF7918" evidence="1">
    <location>
        <begin position="6"/>
        <end position="230"/>
    </location>
</feature>
<name>A0AAD6NEQ2_DREDA</name>
<evidence type="ECO:0000313" key="3">
    <source>
        <dbReference type="Proteomes" id="UP001221413"/>
    </source>
</evidence>
<gene>
    <name evidence="2" type="ORF">Dda_8829</name>
</gene>
<keyword evidence="3" id="KW-1185">Reference proteome</keyword>
<feature type="domain" description="DUF7918" evidence="1">
    <location>
        <begin position="296"/>
        <end position="500"/>
    </location>
</feature>